<dbReference type="SUPFAM" id="SSF53041">
    <property type="entry name" value="Resolvase-like"/>
    <property type="match status" value="1"/>
</dbReference>
<comment type="caution">
    <text evidence="2">The sequence shown here is derived from an EMBL/GenBank/DDBJ whole genome shotgun (WGS) entry which is preliminary data.</text>
</comment>
<evidence type="ECO:0000259" key="1">
    <source>
        <dbReference type="SMART" id="SM00857"/>
    </source>
</evidence>
<feature type="domain" description="Resolvase/invertase-type recombinase catalytic" evidence="1">
    <location>
        <begin position="10"/>
        <end position="130"/>
    </location>
</feature>
<proteinExistence type="predicted"/>
<sequence length="138" mass="16244">MVIAGRVNRVAFYCRMNHRDHDYTQFLDDVKKRLERAYGKQKWELKIYFEEASGADPDRKEFNRLKQEISQDQIDVVVSVRAAMIARDWGQFMEFMEICEKAQVEVLCLDEVEDAGRIFQRIQKFITAYFGGSEEVCG</sequence>
<dbReference type="InterPro" id="IPR036162">
    <property type="entry name" value="Resolvase-like_N_sf"/>
</dbReference>
<name>A0ABS8FZQ9_9FIRM</name>
<dbReference type="EMBL" id="JAJEQX010000028">
    <property type="protein sequence ID" value="MCC2255473.1"/>
    <property type="molecule type" value="Genomic_DNA"/>
</dbReference>
<evidence type="ECO:0000313" key="2">
    <source>
        <dbReference type="EMBL" id="MCC2255473.1"/>
    </source>
</evidence>
<dbReference type="RefSeq" id="WP_227708527.1">
    <property type="nucleotide sequence ID" value="NZ_JAJEQX010000028.1"/>
</dbReference>
<dbReference type="Gene3D" id="3.40.50.1390">
    <property type="entry name" value="Resolvase, N-terminal catalytic domain"/>
    <property type="match status" value="1"/>
</dbReference>
<reference evidence="2 3" key="1">
    <citation type="submission" date="2021-10" db="EMBL/GenBank/DDBJ databases">
        <title>Anaerobic single-cell dispensing facilitates the cultivation of human gut bacteria.</title>
        <authorList>
            <person name="Afrizal A."/>
        </authorList>
    </citation>
    <scope>NUCLEOTIDE SEQUENCE [LARGE SCALE GENOMIC DNA]</scope>
    <source>
        <strain evidence="2 3">CLA-AA-H200</strain>
    </source>
</reference>
<protein>
    <submittedName>
        <fullName evidence="2">Recombinase family protein</fullName>
    </submittedName>
</protein>
<accession>A0ABS8FZQ9</accession>
<evidence type="ECO:0000313" key="3">
    <source>
        <dbReference type="Proteomes" id="UP001198151"/>
    </source>
</evidence>
<dbReference type="Proteomes" id="UP001198151">
    <property type="component" value="Unassembled WGS sequence"/>
</dbReference>
<organism evidence="2 3">
    <name type="scientific">Ruminococcus turbiniformis</name>
    <dbReference type="NCBI Taxonomy" id="2881258"/>
    <lineage>
        <taxon>Bacteria</taxon>
        <taxon>Bacillati</taxon>
        <taxon>Bacillota</taxon>
        <taxon>Clostridia</taxon>
        <taxon>Eubacteriales</taxon>
        <taxon>Oscillospiraceae</taxon>
        <taxon>Ruminococcus</taxon>
    </lineage>
</organism>
<gene>
    <name evidence="2" type="ORF">LKD70_13785</name>
</gene>
<dbReference type="SMART" id="SM00857">
    <property type="entry name" value="Resolvase"/>
    <property type="match status" value="1"/>
</dbReference>
<keyword evidence="3" id="KW-1185">Reference proteome</keyword>
<dbReference type="Pfam" id="PF00239">
    <property type="entry name" value="Resolvase"/>
    <property type="match status" value="1"/>
</dbReference>
<dbReference type="InterPro" id="IPR006119">
    <property type="entry name" value="Resolv_N"/>
</dbReference>